<protein>
    <recommendedName>
        <fullName evidence="5">Cyanophycinase</fullName>
        <ecNumber evidence="4">3.4.15.6</ecNumber>
    </recommendedName>
</protein>
<comment type="function">
    <text evidence="2">Exopeptidase that catalyzes the hydrolytic cleavage of multi-L-arginyl-poly-L-aspartic acid (cyanophycin; a water-insoluble reserve polymer) into aspartate-arginine dipeptides.</text>
</comment>
<dbReference type="InterPro" id="IPR011811">
    <property type="entry name" value="Peptidase_S51_cyanophycinase"/>
</dbReference>
<evidence type="ECO:0000256" key="8">
    <source>
        <dbReference type="ARBA" id="ARBA00022825"/>
    </source>
</evidence>
<keyword evidence="7" id="KW-0378">Hydrolase</keyword>
<dbReference type="Pfam" id="PF03575">
    <property type="entry name" value="Peptidase_S51"/>
    <property type="match status" value="1"/>
</dbReference>
<sequence>MNTKHVSDLLISTLAAGLLATASLGASAQGGTVHTLKPGTFGPAGTVLGATPPPPTTPVKGVHAPSPVTAKPISSTAGHSAASGSSAGPGPLGAGEGAIKGYAVPIGGALKADNEDVWGRIVQLAGGKGARFVVFGTAAEDPEASAKTAVDMLQKRGAVAEALPVAPKFSWVDLSKVVRDPSLIAKVKNARGVFFTGGSQERIVDVLMPGGNSTPMLEAIWDVYRRGGVVAGTSAGAAIMSTVMFRDAPSVINIMKGKWAEGKQIDRGLGFVGPDLFVDQHFLKRGRFGRMIPLMMAKGYKLGLGVEENSAAVVHGDEVEVIGAKGALLVDLTDVKTDPTLGAFNVTSARLSFLDQGDRYSLKTRQTTPAPIKLRGAKHDHTAPDFKPYFTEDRFDLDMLGDSTIANAMTYLIDSNRNEVRGLSFDVLPKPGDPVAELGFLFRLYKGKGSYGWSTEEWGGEEFTVVNLYLDVTPVRMPQPLYSAWPGPDRATGPAPERGDGPSK</sequence>
<evidence type="ECO:0000256" key="1">
    <source>
        <dbReference type="ARBA" id="ARBA00001092"/>
    </source>
</evidence>
<dbReference type="PANTHER" id="PTHR36175:SF1">
    <property type="entry name" value="CYANOPHYCINASE"/>
    <property type="match status" value="1"/>
</dbReference>
<dbReference type="EMBL" id="POSP01000003">
    <property type="protein sequence ID" value="PND37214.1"/>
    <property type="molecule type" value="Genomic_DNA"/>
</dbReference>
<proteinExistence type="inferred from homology"/>
<keyword evidence="10" id="KW-0732">Signal</keyword>
<keyword evidence="12" id="KW-1185">Reference proteome</keyword>
<feature type="compositionally biased region" description="Low complexity" evidence="9">
    <location>
        <begin position="74"/>
        <end position="89"/>
    </location>
</feature>
<dbReference type="Proteomes" id="UP000235916">
    <property type="component" value="Unassembled WGS sequence"/>
</dbReference>
<dbReference type="CDD" id="cd03145">
    <property type="entry name" value="GAT1_cyanophycinase"/>
    <property type="match status" value="1"/>
</dbReference>
<dbReference type="GO" id="GO:0008236">
    <property type="term" value="F:serine-type peptidase activity"/>
    <property type="evidence" value="ECO:0007669"/>
    <property type="project" value="UniProtKB-KW"/>
</dbReference>
<organism evidence="11 12">
    <name type="scientific">Kinneretia aquatilis</name>
    <dbReference type="NCBI Taxonomy" id="2070761"/>
    <lineage>
        <taxon>Bacteria</taxon>
        <taxon>Pseudomonadati</taxon>
        <taxon>Pseudomonadota</taxon>
        <taxon>Betaproteobacteria</taxon>
        <taxon>Burkholderiales</taxon>
        <taxon>Sphaerotilaceae</taxon>
        <taxon>Roseateles</taxon>
    </lineage>
</organism>
<evidence type="ECO:0000256" key="2">
    <source>
        <dbReference type="ARBA" id="ARBA00002039"/>
    </source>
</evidence>
<evidence type="ECO:0000313" key="11">
    <source>
        <dbReference type="EMBL" id="PND37214.1"/>
    </source>
</evidence>
<dbReference type="NCBIfam" id="TIGR02069">
    <property type="entry name" value="cyanophycinase"/>
    <property type="match status" value="1"/>
</dbReference>
<comment type="caution">
    <text evidence="11">The sequence shown here is derived from an EMBL/GenBank/DDBJ whole genome shotgun (WGS) entry which is preliminary data.</text>
</comment>
<dbReference type="EC" id="3.4.15.6" evidence="4"/>
<dbReference type="PANTHER" id="PTHR36175">
    <property type="entry name" value="CYANOPHYCINASE"/>
    <property type="match status" value="1"/>
</dbReference>
<feature type="region of interest" description="Disordered" evidence="9">
    <location>
        <begin position="44"/>
        <end position="89"/>
    </location>
</feature>
<accession>A0A2N8KUS6</accession>
<dbReference type="GO" id="GO:0006508">
    <property type="term" value="P:proteolysis"/>
    <property type="evidence" value="ECO:0007669"/>
    <property type="project" value="UniProtKB-KW"/>
</dbReference>
<keyword evidence="6" id="KW-0645">Protease</keyword>
<dbReference type="Gene3D" id="3.40.50.880">
    <property type="match status" value="1"/>
</dbReference>
<evidence type="ECO:0000256" key="3">
    <source>
        <dbReference type="ARBA" id="ARBA00006534"/>
    </source>
</evidence>
<evidence type="ECO:0000256" key="5">
    <source>
        <dbReference type="ARBA" id="ARBA00015719"/>
    </source>
</evidence>
<evidence type="ECO:0000256" key="4">
    <source>
        <dbReference type="ARBA" id="ARBA00013115"/>
    </source>
</evidence>
<evidence type="ECO:0000256" key="6">
    <source>
        <dbReference type="ARBA" id="ARBA00022670"/>
    </source>
</evidence>
<feature type="signal peptide" evidence="10">
    <location>
        <begin position="1"/>
        <end position="28"/>
    </location>
</feature>
<dbReference type="AlphaFoldDB" id="A0A2N8KUS6"/>
<dbReference type="InterPro" id="IPR029062">
    <property type="entry name" value="Class_I_gatase-like"/>
</dbReference>
<comment type="catalytic activity">
    <reaction evidence="1">
        <text>[L-4-(L-arginin-2-N-yl)aspartate](n) + H2O = [L-4-(L-arginin-2-N-yl)aspartate](n-1) + L-4-(L-arginin-2-N-yl)aspartate</text>
        <dbReference type="Rhea" id="RHEA:12845"/>
        <dbReference type="Rhea" id="RHEA-COMP:13728"/>
        <dbReference type="Rhea" id="RHEA-COMP:13734"/>
        <dbReference type="ChEBI" id="CHEBI:15377"/>
        <dbReference type="ChEBI" id="CHEBI:137986"/>
        <dbReference type="ChEBI" id="CHEBI:137991"/>
        <dbReference type="EC" id="3.4.15.6"/>
    </reaction>
</comment>
<gene>
    <name evidence="11" type="ORF">C1O66_06475</name>
</gene>
<evidence type="ECO:0000256" key="7">
    <source>
        <dbReference type="ARBA" id="ARBA00022801"/>
    </source>
</evidence>
<dbReference type="OrthoDB" id="9799980at2"/>
<dbReference type="SUPFAM" id="SSF52317">
    <property type="entry name" value="Class I glutamine amidotransferase-like"/>
    <property type="match status" value="1"/>
</dbReference>
<evidence type="ECO:0000256" key="9">
    <source>
        <dbReference type="SAM" id="MobiDB-lite"/>
    </source>
</evidence>
<dbReference type="RefSeq" id="WP_102767131.1">
    <property type="nucleotide sequence ID" value="NZ_POSP01000003.1"/>
</dbReference>
<feature type="chain" id="PRO_5014925436" description="Cyanophycinase" evidence="10">
    <location>
        <begin position="29"/>
        <end position="504"/>
    </location>
</feature>
<name>A0A2N8KUS6_9BURK</name>
<feature type="region of interest" description="Disordered" evidence="9">
    <location>
        <begin position="481"/>
        <end position="504"/>
    </location>
</feature>
<comment type="similarity">
    <text evidence="3">Belongs to the peptidase S51 family.</text>
</comment>
<evidence type="ECO:0000313" key="12">
    <source>
        <dbReference type="Proteomes" id="UP000235916"/>
    </source>
</evidence>
<evidence type="ECO:0000256" key="10">
    <source>
        <dbReference type="SAM" id="SignalP"/>
    </source>
</evidence>
<dbReference type="InterPro" id="IPR005320">
    <property type="entry name" value="Peptidase_S51"/>
</dbReference>
<reference evidence="11 12" key="1">
    <citation type="submission" date="2018-01" db="EMBL/GenBank/DDBJ databases">
        <title>Draft genome sequence of Paucibacter aquatile CR182 isolated from freshwater of the Nakdong River.</title>
        <authorList>
            <person name="Choi A."/>
            <person name="Chung E.J."/>
        </authorList>
    </citation>
    <scope>NUCLEOTIDE SEQUENCE [LARGE SCALE GENOMIC DNA]</scope>
    <source>
        <strain evidence="11 12">CR182</strain>
    </source>
</reference>
<dbReference type="GO" id="GO:0008241">
    <property type="term" value="F:peptidyl-dipeptidase activity"/>
    <property type="evidence" value="ECO:0007669"/>
    <property type="project" value="UniProtKB-EC"/>
</dbReference>
<keyword evidence="8" id="KW-0720">Serine protease</keyword>